<name>A0A927E3N5_9HYPH</name>
<comment type="caution">
    <text evidence="1">The sequence shown here is derived from an EMBL/GenBank/DDBJ whole genome shotgun (WGS) entry which is preliminary data.</text>
</comment>
<reference evidence="1" key="1">
    <citation type="submission" date="2020-09" db="EMBL/GenBank/DDBJ databases">
        <title>Bosea spartocytisi sp. nov. a root nodule endophyte of Spartocytisus supranubius in the high mountain ecosystem fo the Teide National Park (Canary Islands, Spain).</title>
        <authorList>
            <person name="Pulido-Suarez L."/>
            <person name="Peix A."/>
            <person name="Igual J.M."/>
            <person name="Socas-Perez N."/>
            <person name="Velazquez E."/>
            <person name="Flores-Felix J.D."/>
            <person name="Leon-Barrios M."/>
        </authorList>
    </citation>
    <scope>NUCLEOTIDE SEQUENCE</scope>
    <source>
        <strain evidence="1">SSUT16</strain>
    </source>
</reference>
<dbReference type="EMBL" id="JACXWY010000001">
    <property type="protein sequence ID" value="MBD3844233.1"/>
    <property type="molecule type" value="Genomic_DNA"/>
</dbReference>
<evidence type="ECO:0000313" key="1">
    <source>
        <dbReference type="EMBL" id="MBD3844233.1"/>
    </source>
</evidence>
<dbReference type="Proteomes" id="UP000619295">
    <property type="component" value="Unassembled WGS sequence"/>
</dbReference>
<evidence type="ECO:0000313" key="2">
    <source>
        <dbReference type="Proteomes" id="UP000619295"/>
    </source>
</evidence>
<organism evidence="1 2">
    <name type="scientific">Bosea spartocytisi</name>
    <dbReference type="NCBI Taxonomy" id="2773451"/>
    <lineage>
        <taxon>Bacteria</taxon>
        <taxon>Pseudomonadati</taxon>
        <taxon>Pseudomonadota</taxon>
        <taxon>Alphaproteobacteria</taxon>
        <taxon>Hyphomicrobiales</taxon>
        <taxon>Boseaceae</taxon>
        <taxon>Bosea</taxon>
    </lineage>
</organism>
<dbReference type="RefSeq" id="WP_191123049.1">
    <property type="nucleotide sequence ID" value="NZ_JACXWY010000001.1"/>
</dbReference>
<accession>A0A927E3N5</accession>
<keyword evidence="2" id="KW-1185">Reference proteome</keyword>
<dbReference type="AlphaFoldDB" id="A0A927E3N5"/>
<sequence length="139" mass="15346">MTHDEKIVEAVARAIEGEIDTIELVSASPETIRRLKAARIARAAITAYQAEAWQPELVWTEPAPPNGKSCFYDHVLAETPFGKFSIEWKSWKAHDTYAVMFCDGFVGAKTTLDGAKLLAADWFAKRVRACIPPAPKATP</sequence>
<gene>
    <name evidence="1" type="ORF">IED13_00885</name>
</gene>
<protein>
    <submittedName>
        <fullName evidence="1">Uncharacterized protein</fullName>
    </submittedName>
</protein>
<proteinExistence type="predicted"/>